<dbReference type="PIRSF" id="PIRSF029928">
    <property type="entry name" value="Late_competence_ComGC"/>
    <property type="match status" value="1"/>
</dbReference>
<sequence>MTKIIKNDQGFTLIEMMIVLLVISVLLFVAIPNVAKQSKNINDKGCSAFQHMVEGQVQAFRIEEKRIPESLSEMAKMGYLKEDETECPNGQKLTIGKDGEVSIVK</sequence>
<protein>
    <recommendedName>
        <fullName evidence="10">ComG operon protein 3</fullName>
    </recommendedName>
</protein>
<evidence type="ECO:0000256" key="3">
    <source>
        <dbReference type="ARBA" id="ARBA00022475"/>
    </source>
</evidence>
<dbReference type="SUPFAM" id="SSF54523">
    <property type="entry name" value="Pili subunits"/>
    <property type="match status" value="1"/>
</dbReference>
<keyword evidence="10" id="KW-0813">Transport</keyword>
<dbReference type="InterPro" id="IPR012902">
    <property type="entry name" value="N_methyl_site"/>
</dbReference>
<dbReference type="InterPro" id="IPR016940">
    <property type="entry name" value="ComGC"/>
</dbReference>
<comment type="function">
    <text evidence="10">Required for transformation and DNA binding.</text>
</comment>
<dbReference type="NCBIfam" id="TIGR02532">
    <property type="entry name" value="IV_pilin_GFxxxE"/>
    <property type="match status" value="1"/>
</dbReference>
<keyword evidence="7 10" id="KW-0472">Membrane</keyword>
<gene>
    <name evidence="11" type="primary">comGC</name>
    <name evidence="11" type="ORF">WDJ61_12210</name>
</gene>
<dbReference type="PROSITE" id="PS00409">
    <property type="entry name" value="PROKAR_NTER_METHYL"/>
    <property type="match status" value="1"/>
</dbReference>
<keyword evidence="5 10" id="KW-0812">Transmembrane</keyword>
<dbReference type="Proteomes" id="UP001387364">
    <property type="component" value="Chromosome"/>
</dbReference>
<reference evidence="11 12" key="1">
    <citation type="submission" date="2024-02" db="EMBL/GenBank/DDBJ databases">
        <title>Seven novel Bacillus-like species.</title>
        <authorList>
            <person name="Liu G."/>
        </authorList>
    </citation>
    <scope>NUCLEOTIDE SEQUENCE [LARGE SCALE GENOMIC DNA]</scope>
    <source>
        <strain evidence="11 12">FJAT-52991</strain>
    </source>
</reference>
<evidence type="ECO:0000256" key="6">
    <source>
        <dbReference type="ARBA" id="ARBA00022989"/>
    </source>
</evidence>
<evidence type="ECO:0000256" key="10">
    <source>
        <dbReference type="PIRNR" id="PIRNR029928"/>
    </source>
</evidence>
<organism evidence="11 12">
    <name type="scientific">Bacillus kandeliae</name>
    <dbReference type="NCBI Taxonomy" id="3129297"/>
    <lineage>
        <taxon>Bacteria</taxon>
        <taxon>Bacillati</taxon>
        <taxon>Bacillota</taxon>
        <taxon>Bacilli</taxon>
        <taxon>Bacillales</taxon>
        <taxon>Bacillaceae</taxon>
        <taxon>Bacillus</taxon>
    </lineage>
</organism>
<dbReference type="RefSeq" id="WP_338750073.1">
    <property type="nucleotide sequence ID" value="NZ_CP147404.1"/>
</dbReference>
<evidence type="ECO:0000313" key="11">
    <source>
        <dbReference type="EMBL" id="WXB92019.1"/>
    </source>
</evidence>
<evidence type="ECO:0000256" key="5">
    <source>
        <dbReference type="ARBA" id="ARBA00022692"/>
    </source>
</evidence>
<comment type="subunit">
    <text evidence="10">Homodimer.</text>
</comment>
<keyword evidence="12" id="KW-1185">Reference proteome</keyword>
<feature type="transmembrane region" description="Helical" evidence="10">
    <location>
        <begin position="12"/>
        <end position="31"/>
    </location>
</feature>
<dbReference type="InterPro" id="IPR045584">
    <property type="entry name" value="Pilin-like"/>
</dbReference>
<keyword evidence="4" id="KW-0488">Methylation</keyword>
<accession>A0ABZ2N2S4</accession>
<keyword evidence="8 10" id="KW-0178">Competence</keyword>
<evidence type="ECO:0000313" key="12">
    <source>
        <dbReference type="Proteomes" id="UP001387364"/>
    </source>
</evidence>
<evidence type="ECO:0000256" key="4">
    <source>
        <dbReference type="ARBA" id="ARBA00022481"/>
    </source>
</evidence>
<dbReference type="Pfam" id="PF07963">
    <property type="entry name" value="N_methyl"/>
    <property type="match status" value="1"/>
</dbReference>
<comment type="subcellular location">
    <subcellularLocation>
        <location evidence="1">Cell membrane</location>
        <topology evidence="1">Single-pass membrane protein</topology>
    </subcellularLocation>
    <subcellularLocation>
        <location evidence="2">Cell surface</location>
    </subcellularLocation>
</comment>
<dbReference type="EMBL" id="CP147404">
    <property type="protein sequence ID" value="WXB92019.1"/>
    <property type="molecule type" value="Genomic_DNA"/>
</dbReference>
<evidence type="ECO:0000256" key="9">
    <source>
        <dbReference type="ARBA" id="ARBA00043982"/>
    </source>
</evidence>
<name>A0ABZ2N2S4_9BACI</name>
<comment type="similarity">
    <text evidence="9 10">Belongs to the ComGC family.</text>
</comment>
<keyword evidence="6 10" id="KW-1133">Transmembrane helix</keyword>
<evidence type="ECO:0000256" key="1">
    <source>
        <dbReference type="ARBA" id="ARBA00004162"/>
    </source>
</evidence>
<dbReference type="Gene3D" id="3.30.700.10">
    <property type="entry name" value="Glycoprotein, Type 4 Pilin"/>
    <property type="match status" value="1"/>
</dbReference>
<evidence type="ECO:0000256" key="8">
    <source>
        <dbReference type="ARBA" id="ARBA00023287"/>
    </source>
</evidence>
<keyword evidence="3 10" id="KW-1003">Cell membrane</keyword>
<evidence type="ECO:0000256" key="2">
    <source>
        <dbReference type="ARBA" id="ARBA00004241"/>
    </source>
</evidence>
<evidence type="ECO:0000256" key="7">
    <source>
        <dbReference type="ARBA" id="ARBA00023136"/>
    </source>
</evidence>
<dbReference type="NCBIfam" id="NF040999">
    <property type="entry name" value="pilin_ComGC"/>
    <property type="match status" value="1"/>
</dbReference>
<proteinExistence type="inferred from homology"/>